<dbReference type="PANTHER" id="PTHR13505:SF7">
    <property type="entry name" value="TRANSMEMBRANE PROTEIN 208"/>
    <property type="match status" value="1"/>
</dbReference>
<dbReference type="EMBL" id="KZ819362">
    <property type="protein sequence ID" value="PWN44352.1"/>
    <property type="molecule type" value="Genomic_DNA"/>
</dbReference>
<feature type="compositionally biased region" description="Polar residues" evidence="7">
    <location>
        <begin position="157"/>
        <end position="167"/>
    </location>
</feature>
<keyword evidence="10" id="KW-1185">Reference proteome</keyword>
<reference evidence="9 10" key="1">
    <citation type="journal article" date="2018" name="Mol. Biol. Evol.">
        <title>Broad Genomic Sampling Reveals a Smut Pathogenic Ancestry of the Fungal Clade Ustilaginomycotina.</title>
        <authorList>
            <person name="Kijpornyongpan T."/>
            <person name="Mondo S.J."/>
            <person name="Barry K."/>
            <person name="Sandor L."/>
            <person name="Lee J."/>
            <person name="Lipzen A."/>
            <person name="Pangilinan J."/>
            <person name="LaButti K."/>
            <person name="Hainaut M."/>
            <person name="Henrissat B."/>
            <person name="Grigoriev I.V."/>
            <person name="Spatafora J.W."/>
            <person name="Aime M.C."/>
        </authorList>
    </citation>
    <scope>NUCLEOTIDE SEQUENCE [LARGE SCALE GENOMIC DNA]</scope>
    <source>
        <strain evidence="9 10">MCA 4658</strain>
    </source>
</reference>
<dbReference type="FunCoup" id="A0A316W3S6">
    <property type="interactions" value="3"/>
</dbReference>
<dbReference type="AlphaFoldDB" id="A0A316W3S6"/>
<dbReference type="Proteomes" id="UP000245783">
    <property type="component" value="Unassembled WGS sequence"/>
</dbReference>
<dbReference type="GO" id="GO:0006624">
    <property type="term" value="P:vacuolar protein processing"/>
    <property type="evidence" value="ECO:0007669"/>
    <property type="project" value="TreeGrafter"/>
</dbReference>
<dbReference type="STRING" id="1522189.A0A316W3S6"/>
<dbReference type="InParanoid" id="A0A316W3S6"/>
<dbReference type="Pfam" id="PF05620">
    <property type="entry name" value="TMEM208_SND2"/>
    <property type="match status" value="1"/>
</dbReference>
<feature type="compositionally biased region" description="Polar residues" evidence="7">
    <location>
        <begin position="184"/>
        <end position="199"/>
    </location>
</feature>
<sequence>MARAAAKRQKAANASALQSLRVGFLIVNTIHLVLVFYAYRSKATWGSVIKYASTEAVAIALWITLEKMARDGDDLKQTGLTAYLFDIIYVTWFVHVGTALFGSWVWWIWAVIPLYASYIAYSKLVVPFVLGGRDPLRGLFSAFAGSSGGTAPADQAATENNAAGQSKRQAKLQKRAEKGDPRVQMQQREAGNASGTRKR</sequence>
<proteinExistence type="inferred from homology"/>
<dbReference type="RefSeq" id="XP_025371512.1">
    <property type="nucleotide sequence ID" value="XM_025513363.1"/>
</dbReference>
<dbReference type="GO" id="GO:0005789">
    <property type="term" value="C:endoplasmic reticulum membrane"/>
    <property type="evidence" value="ECO:0007669"/>
    <property type="project" value="UniProtKB-SubCell"/>
</dbReference>
<evidence type="ECO:0008006" key="11">
    <source>
        <dbReference type="Google" id="ProtNLM"/>
    </source>
</evidence>
<evidence type="ECO:0000256" key="3">
    <source>
        <dbReference type="ARBA" id="ARBA00022692"/>
    </source>
</evidence>
<evidence type="ECO:0000256" key="5">
    <source>
        <dbReference type="ARBA" id="ARBA00022989"/>
    </source>
</evidence>
<evidence type="ECO:0000256" key="6">
    <source>
        <dbReference type="ARBA" id="ARBA00023136"/>
    </source>
</evidence>
<organism evidence="9 10">
    <name type="scientific">Ceraceosorus guamensis</name>
    <dbReference type="NCBI Taxonomy" id="1522189"/>
    <lineage>
        <taxon>Eukaryota</taxon>
        <taxon>Fungi</taxon>
        <taxon>Dikarya</taxon>
        <taxon>Basidiomycota</taxon>
        <taxon>Ustilaginomycotina</taxon>
        <taxon>Exobasidiomycetes</taxon>
        <taxon>Ceraceosorales</taxon>
        <taxon>Ceraceosoraceae</taxon>
        <taxon>Ceraceosorus</taxon>
    </lineage>
</organism>
<evidence type="ECO:0000256" key="2">
    <source>
        <dbReference type="ARBA" id="ARBA00009950"/>
    </source>
</evidence>
<evidence type="ECO:0000256" key="1">
    <source>
        <dbReference type="ARBA" id="ARBA00004477"/>
    </source>
</evidence>
<protein>
    <recommendedName>
        <fullName evidence="11">DUF788-domain-containing protein</fullName>
    </recommendedName>
</protein>
<feature type="transmembrane region" description="Helical" evidence="8">
    <location>
        <begin position="20"/>
        <end position="39"/>
    </location>
</feature>
<dbReference type="OrthoDB" id="10012212at2759"/>
<dbReference type="GeneID" id="37035233"/>
<dbReference type="InterPro" id="IPR008506">
    <property type="entry name" value="SND2/TMEM208"/>
</dbReference>
<feature type="transmembrane region" description="Helical" evidence="8">
    <location>
        <begin position="83"/>
        <end position="101"/>
    </location>
</feature>
<feature type="region of interest" description="Disordered" evidence="7">
    <location>
        <begin position="150"/>
        <end position="199"/>
    </location>
</feature>
<feature type="transmembrane region" description="Helical" evidence="8">
    <location>
        <begin position="45"/>
        <end position="63"/>
    </location>
</feature>
<name>A0A316W3S6_9BASI</name>
<feature type="transmembrane region" description="Helical" evidence="8">
    <location>
        <begin position="107"/>
        <end position="130"/>
    </location>
</feature>
<comment type="subcellular location">
    <subcellularLocation>
        <location evidence="1">Endoplasmic reticulum membrane</location>
        <topology evidence="1">Multi-pass membrane protein</topology>
    </subcellularLocation>
</comment>
<accession>A0A316W3S6</accession>
<keyword evidence="5 8" id="KW-1133">Transmembrane helix</keyword>
<dbReference type="GO" id="GO:0005773">
    <property type="term" value="C:vacuole"/>
    <property type="evidence" value="ECO:0007669"/>
    <property type="project" value="GOC"/>
</dbReference>
<comment type="similarity">
    <text evidence="2">Belongs to the TMEM208 family.</text>
</comment>
<gene>
    <name evidence="9" type="ORF">IE81DRAFT_321507</name>
</gene>
<keyword evidence="6 8" id="KW-0472">Membrane</keyword>
<evidence type="ECO:0000313" key="9">
    <source>
        <dbReference type="EMBL" id="PWN44352.1"/>
    </source>
</evidence>
<dbReference type="PANTHER" id="PTHR13505">
    <property type="entry name" value="TRANSMEMBRANE PROTEIN 208"/>
    <property type="match status" value="1"/>
</dbReference>
<evidence type="ECO:0000313" key="10">
    <source>
        <dbReference type="Proteomes" id="UP000245783"/>
    </source>
</evidence>
<keyword evidence="3 8" id="KW-0812">Transmembrane</keyword>
<evidence type="ECO:0000256" key="7">
    <source>
        <dbReference type="SAM" id="MobiDB-lite"/>
    </source>
</evidence>
<evidence type="ECO:0000256" key="4">
    <source>
        <dbReference type="ARBA" id="ARBA00022824"/>
    </source>
</evidence>
<evidence type="ECO:0000256" key="8">
    <source>
        <dbReference type="SAM" id="Phobius"/>
    </source>
</evidence>
<keyword evidence="4" id="KW-0256">Endoplasmic reticulum</keyword>